<sequence length="108" mass="12475">MKHTAFIMPLYTPDIMEYIAGREVVCQLVLEECKQKSVSCNIAITVKTRLFTELPFSVGDIIELILAAAKELKVKFSYNLILQMDNYSTVEDLATLLWKYMCRVTRFN</sequence>
<organism evidence="1 2">
    <name type="scientific">Flavihumibacter stibioxidans</name>
    <dbReference type="NCBI Taxonomy" id="1834163"/>
    <lineage>
        <taxon>Bacteria</taxon>
        <taxon>Pseudomonadati</taxon>
        <taxon>Bacteroidota</taxon>
        <taxon>Chitinophagia</taxon>
        <taxon>Chitinophagales</taxon>
        <taxon>Chitinophagaceae</taxon>
        <taxon>Flavihumibacter</taxon>
    </lineage>
</organism>
<gene>
    <name evidence="1" type="ORF">BC349_01555</name>
</gene>
<comment type="caution">
    <text evidence="1">The sequence shown here is derived from an EMBL/GenBank/DDBJ whole genome shotgun (WGS) entry which is preliminary data.</text>
</comment>
<protein>
    <submittedName>
        <fullName evidence="1">Uncharacterized protein</fullName>
    </submittedName>
</protein>
<keyword evidence="2" id="KW-1185">Reference proteome</keyword>
<evidence type="ECO:0000313" key="2">
    <source>
        <dbReference type="Proteomes" id="UP000765802"/>
    </source>
</evidence>
<dbReference type="RefSeq" id="WP_187254995.1">
    <property type="nucleotide sequence ID" value="NZ_JBHULF010000006.1"/>
</dbReference>
<accession>A0ABR7M4U0</accession>
<name>A0ABR7M4U0_9BACT</name>
<proteinExistence type="predicted"/>
<evidence type="ECO:0000313" key="1">
    <source>
        <dbReference type="EMBL" id="MBC6489638.1"/>
    </source>
</evidence>
<dbReference type="Proteomes" id="UP000765802">
    <property type="component" value="Unassembled WGS sequence"/>
</dbReference>
<reference evidence="1 2" key="1">
    <citation type="submission" date="2016-07" db="EMBL/GenBank/DDBJ databases">
        <title>Genome analysis of Flavihumibacter stibioxidans YS-17.</title>
        <authorList>
            <person name="Shi K."/>
            <person name="Han Y."/>
            <person name="Wang G."/>
        </authorList>
    </citation>
    <scope>NUCLEOTIDE SEQUENCE [LARGE SCALE GENOMIC DNA]</scope>
    <source>
        <strain evidence="1 2">YS-17</strain>
    </source>
</reference>
<dbReference type="EMBL" id="MBUA01000001">
    <property type="protein sequence ID" value="MBC6489638.1"/>
    <property type="molecule type" value="Genomic_DNA"/>
</dbReference>